<dbReference type="OrthoDB" id="408631at2759"/>
<dbReference type="GO" id="GO:0052689">
    <property type="term" value="F:carboxylic ester hydrolase activity"/>
    <property type="evidence" value="ECO:0007669"/>
    <property type="project" value="TreeGrafter"/>
</dbReference>
<evidence type="ECO:0000256" key="1">
    <source>
        <dbReference type="ARBA" id="ARBA00005964"/>
    </source>
</evidence>
<dbReference type="AlphaFoldDB" id="A0A6A5JVH3"/>
<protein>
    <recommendedName>
        <fullName evidence="3">Carboxylic ester hydrolase</fullName>
        <ecNumber evidence="3">3.1.1.-</ecNumber>
    </recommendedName>
</protein>
<feature type="domain" description="Carboxylesterase type B" evidence="4">
    <location>
        <begin position="46"/>
        <end position="528"/>
    </location>
</feature>
<proteinExistence type="inferred from homology"/>
<evidence type="ECO:0000313" key="5">
    <source>
        <dbReference type="EMBL" id="KAF1828345.1"/>
    </source>
</evidence>
<evidence type="ECO:0000313" key="6">
    <source>
        <dbReference type="Proteomes" id="UP000800040"/>
    </source>
</evidence>
<dbReference type="Proteomes" id="UP000800040">
    <property type="component" value="Unassembled WGS sequence"/>
</dbReference>
<accession>A0A6A5JVH3</accession>
<dbReference type="PROSITE" id="PS00122">
    <property type="entry name" value="CARBOXYLESTERASE_B_1"/>
    <property type="match status" value="1"/>
</dbReference>
<dbReference type="SUPFAM" id="SSF53474">
    <property type="entry name" value="alpha/beta-Hydrolases"/>
    <property type="match status" value="1"/>
</dbReference>
<dbReference type="InterPro" id="IPR002018">
    <property type="entry name" value="CarbesteraseB"/>
</dbReference>
<comment type="similarity">
    <text evidence="1 3">Belongs to the type-B carboxylesterase/lipase family.</text>
</comment>
<reference evidence="5" key="1">
    <citation type="submission" date="2020-01" db="EMBL/GenBank/DDBJ databases">
        <authorList>
            <consortium name="DOE Joint Genome Institute"/>
            <person name="Haridas S."/>
            <person name="Albert R."/>
            <person name="Binder M."/>
            <person name="Bloem J."/>
            <person name="Labutti K."/>
            <person name="Salamov A."/>
            <person name="Andreopoulos B."/>
            <person name="Baker S.E."/>
            <person name="Barry K."/>
            <person name="Bills G."/>
            <person name="Bluhm B.H."/>
            <person name="Cannon C."/>
            <person name="Castanera R."/>
            <person name="Culley D.E."/>
            <person name="Daum C."/>
            <person name="Ezra D."/>
            <person name="Gonzalez J.B."/>
            <person name="Henrissat B."/>
            <person name="Kuo A."/>
            <person name="Liang C."/>
            <person name="Lipzen A."/>
            <person name="Lutzoni F."/>
            <person name="Magnuson J."/>
            <person name="Mondo S."/>
            <person name="Nolan M."/>
            <person name="Ohm R."/>
            <person name="Pangilinan J."/>
            <person name="Park H.-J."/>
            <person name="Ramirez L."/>
            <person name="Alfaro M."/>
            <person name="Sun H."/>
            <person name="Tritt A."/>
            <person name="Yoshinaga Y."/>
            <person name="Zwiers L.-H."/>
            <person name="Turgeon B.G."/>
            <person name="Goodwin S.B."/>
            <person name="Spatafora J.W."/>
            <person name="Crous P.W."/>
            <person name="Grigoriev I.V."/>
        </authorList>
    </citation>
    <scope>NUCLEOTIDE SEQUENCE</scope>
    <source>
        <strain evidence="5">P77</strain>
    </source>
</reference>
<organism evidence="5 6">
    <name type="scientific">Decorospora gaudefroyi</name>
    <dbReference type="NCBI Taxonomy" id="184978"/>
    <lineage>
        <taxon>Eukaryota</taxon>
        <taxon>Fungi</taxon>
        <taxon>Dikarya</taxon>
        <taxon>Ascomycota</taxon>
        <taxon>Pezizomycotina</taxon>
        <taxon>Dothideomycetes</taxon>
        <taxon>Pleosporomycetidae</taxon>
        <taxon>Pleosporales</taxon>
        <taxon>Pleosporineae</taxon>
        <taxon>Pleosporaceae</taxon>
        <taxon>Decorospora</taxon>
    </lineage>
</organism>
<keyword evidence="3" id="KW-0732">Signal</keyword>
<dbReference type="EMBL" id="ML975564">
    <property type="protein sequence ID" value="KAF1828345.1"/>
    <property type="molecule type" value="Genomic_DNA"/>
</dbReference>
<gene>
    <name evidence="5" type="ORF">BDW02DRAFT_512516</name>
</gene>
<dbReference type="EC" id="3.1.1.-" evidence="3"/>
<dbReference type="InterPro" id="IPR029058">
    <property type="entry name" value="AB_hydrolase_fold"/>
</dbReference>
<dbReference type="InterPro" id="IPR019826">
    <property type="entry name" value="Carboxylesterase_B_AS"/>
</dbReference>
<feature type="chain" id="PRO_5025713361" description="Carboxylic ester hydrolase" evidence="3">
    <location>
        <begin position="20"/>
        <end position="567"/>
    </location>
</feature>
<evidence type="ECO:0000259" key="4">
    <source>
        <dbReference type="Pfam" id="PF00135"/>
    </source>
</evidence>
<evidence type="ECO:0000256" key="2">
    <source>
        <dbReference type="ARBA" id="ARBA00022801"/>
    </source>
</evidence>
<dbReference type="PANTHER" id="PTHR43918">
    <property type="entry name" value="ACETYLCHOLINESTERASE"/>
    <property type="match status" value="1"/>
</dbReference>
<keyword evidence="2 3" id="KW-0378">Hydrolase</keyword>
<evidence type="ECO:0000256" key="3">
    <source>
        <dbReference type="RuleBase" id="RU361235"/>
    </source>
</evidence>
<dbReference type="Gene3D" id="3.40.50.1820">
    <property type="entry name" value="alpha/beta hydrolase"/>
    <property type="match status" value="1"/>
</dbReference>
<name>A0A6A5JVH3_9PLEO</name>
<keyword evidence="6" id="KW-1185">Reference proteome</keyword>
<feature type="signal peptide" evidence="3">
    <location>
        <begin position="1"/>
        <end position="19"/>
    </location>
</feature>
<dbReference type="Pfam" id="PF00135">
    <property type="entry name" value="COesterase"/>
    <property type="match status" value="1"/>
</dbReference>
<dbReference type="InterPro" id="IPR050654">
    <property type="entry name" value="AChE-related_enzymes"/>
</dbReference>
<dbReference type="PANTHER" id="PTHR43918:SF4">
    <property type="entry name" value="CARBOXYLIC ESTER HYDROLASE"/>
    <property type="match status" value="1"/>
</dbReference>
<sequence>MFFFTTVLLFGYFGAFSFGHPYLQHPSPEEPKVPKGELVVTLPGYGSFQGTKLLANLKKTATLRKPVDAWLGVEYSTQPVGTGRFKPVDAPAAFDGIREATSSGPACWQNIYSSFRQSEACLTVNVYRPSGVPLEQKLPVLVFLHGGSFVVGSHSSFDGAVFVERSAQPLMVVTAQYRLGVLGTLPSDFMQQEGLLNLGLRDQKEMLKFVQRYARYFGGDPDKVTLGGQSAGGHSVGIHLFHNYGEDEGKPLFHQAILSSGSPTARAFPGVDYPLYQNQVEHFMDYVNCPLSPSSVALECLRSAEVDDVQFISTSLYNAHNYNITWPWQPVSPGPLLEKRGSQSGEDSTFFKIPTLISSTTDEGKAFAPQDLRTDADFRNFWQTLVPGLTHQDLDDLERLYPEPDTTAADYSANFVSPQFERVAAAYGDYSYICPVQDTASRLATAGAPVYKARFNTPNWAPAYMGVPHASDASYFNGQYGTQYPEISEIYSAYWASFVVSGDPNKYSQEGSANWNTYMVGASGAHKELVVNKPSEGGPKMEYEKTAIRMEQCAWWRDEKRAKRLNK</sequence>